<dbReference type="GO" id="GO:0140682">
    <property type="term" value="F:FAD-dependent H3K4me/H3K4me3 demethylase activity"/>
    <property type="evidence" value="ECO:0007669"/>
    <property type="project" value="UniProtKB-ARBA"/>
</dbReference>
<evidence type="ECO:0000313" key="9">
    <source>
        <dbReference type="EMBL" id="CAF3501763.1"/>
    </source>
</evidence>
<dbReference type="Proteomes" id="UP000682733">
    <property type="component" value="Unassembled WGS sequence"/>
</dbReference>
<evidence type="ECO:0008006" key="11">
    <source>
        <dbReference type="Google" id="ProtNLM"/>
    </source>
</evidence>
<dbReference type="InterPro" id="IPR036388">
    <property type="entry name" value="WH-like_DNA-bd_sf"/>
</dbReference>
<dbReference type="SMART" id="SM00552">
    <property type="entry name" value="ADEAMc"/>
    <property type="match status" value="1"/>
</dbReference>
<evidence type="ECO:0000259" key="6">
    <source>
        <dbReference type="PROSITE" id="PS50141"/>
    </source>
</evidence>
<dbReference type="GO" id="GO:0050660">
    <property type="term" value="F:flavin adenine dinucleotide binding"/>
    <property type="evidence" value="ECO:0007669"/>
    <property type="project" value="TreeGrafter"/>
</dbReference>
<gene>
    <name evidence="8" type="ORF">OVA965_LOCUS553</name>
    <name evidence="9" type="ORF">TMI583_LOCUS553</name>
</gene>
<dbReference type="AlphaFoldDB" id="A0A8S2GIU3"/>
<protein>
    <recommendedName>
        <fullName evidence="11">SWIRM domain-containing protein</fullName>
    </recommendedName>
</protein>
<feature type="domain" description="DRBM" evidence="5">
    <location>
        <begin position="663"/>
        <end position="726"/>
    </location>
</feature>
<dbReference type="InterPro" id="IPR002937">
    <property type="entry name" value="Amino_oxidase"/>
</dbReference>
<evidence type="ECO:0000259" key="7">
    <source>
        <dbReference type="PROSITE" id="PS50934"/>
    </source>
</evidence>
<dbReference type="InterPro" id="IPR007526">
    <property type="entry name" value="SWIRM"/>
</dbReference>
<keyword evidence="3" id="KW-0694">RNA-binding</keyword>
<dbReference type="Gene3D" id="3.50.50.60">
    <property type="entry name" value="FAD/NAD(P)-binding domain"/>
    <property type="match status" value="2"/>
</dbReference>
<dbReference type="InterPro" id="IPR050281">
    <property type="entry name" value="Flavin_monoamine_oxidase"/>
</dbReference>
<dbReference type="Gene3D" id="1.10.287.80">
    <property type="entry name" value="ATP synthase, gamma subunit, helix hairpin domain"/>
    <property type="match status" value="1"/>
</dbReference>
<feature type="domain" description="SWIRM" evidence="7">
    <location>
        <begin position="24"/>
        <end position="127"/>
    </location>
</feature>
<dbReference type="GO" id="GO:0004000">
    <property type="term" value="F:adenosine deaminase activity"/>
    <property type="evidence" value="ECO:0007669"/>
    <property type="project" value="InterPro"/>
</dbReference>
<name>A0A8S2GIU3_9BILA</name>
<dbReference type="InterPro" id="IPR009057">
    <property type="entry name" value="Homeodomain-like_sf"/>
</dbReference>
<dbReference type="PANTHER" id="PTHR10742">
    <property type="entry name" value="FLAVIN MONOAMINE OXIDASE"/>
    <property type="match status" value="1"/>
</dbReference>
<dbReference type="PROSITE" id="PS50141">
    <property type="entry name" value="A_DEAMIN_EDITASE"/>
    <property type="match status" value="1"/>
</dbReference>
<feature type="coiled-coil region" evidence="4">
    <location>
        <begin position="296"/>
        <end position="323"/>
    </location>
</feature>
<dbReference type="PROSITE" id="PS50137">
    <property type="entry name" value="DS_RBD"/>
    <property type="match status" value="1"/>
</dbReference>
<dbReference type="SUPFAM" id="SSF51905">
    <property type="entry name" value="FAD/NAD(P)-binding domain"/>
    <property type="match status" value="1"/>
</dbReference>
<proteinExistence type="inferred from homology"/>
<dbReference type="PANTHER" id="PTHR10742:SF386">
    <property type="entry name" value="LYSINE-SPECIFIC HISTONE DEMETHYLASE 1A"/>
    <property type="match status" value="1"/>
</dbReference>
<dbReference type="EMBL" id="CAJOBA010000078">
    <property type="protein sequence ID" value="CAF3501763.1"/>
    <property type="molecule type" value="Genomic_DNA"/>
</dbReference>
<dbReference type="InterPro" id="IPR002466">
    <property type="entry name" value="A_deamin"/>
</dbReference>
<dbReference type="Pfam" id="PF04433">
    <property type="entry name" value="SWIRM"/>
    <property type="match status" value="1"/>
</dbReference>
<dbReference type="GO" id="GO:0006396">
    <property type="term" value="P:RNA processing"/>
    <property type="evidence" value="ECO:0007669"/>
    <property type="project" value="InterPro"/>
</dbReference>
<organism evidence="9 10">
    <name type="scientific">Didymodactylos carnosus</name>
    <dbReference type="NCBI Taxonomy" id="1234261"/>
    <lineage>
        <taxon>Eukaryota</taxon>
        <taxon>Metazoa</taxon>
        <taxon>Spiralia</taxon>
        <taxon>Gnathifera</taxon>
        <taxon>Rotifera</taxon>
        <taxon>Eurotatoria</taxon>
        <taxon>Bdelloidea</taxon>
        <taxon>Philodinida</taxon>
        <taxon>Philodinidae</taxon>
        <taxon>Didymodactylos</taxon>
    </lineage>
</organism>
<dbReference type="InterPro" id="IPR014720">
    <property type="entry name" value="dsRBD_dom"/>
</dbReference>
<dbReference type="Gene3D" id="1.10.10.10">
    <property type="entry name" value="Winged helix-like DNA-binding domain superfamily/Winged helix DNA-binding domain"/>
    <property type="match status" value="1"/>
</dbReference>
<dbReference type="GO" id="GO:0003682">
    <property type="term" value="F:chromatin binding"/>
    <property type="evidence" value="ECO:0007669"/>
    <property type="project" value="TreeGrafter"/>
</dbReference>
<dbReference type="SUPFAM" id="SSF54373">
    <property type="entry name" value="FAD-linked reductases, C-terminal domain"/>
    <property type="match status" value="1"/>
</dbReference>
<accession>A0A8S2GIU3</accession>
<dbReference type="SUPFAM" id="SSF46689">
    <property type="entry name" value="Homeodomain-like"/>
    <property type="match status" value="1"/>
</dbReference>
<dbReference type="Proteomes" id="UP000677228">
    <property type="component" value="Unassembled WGS sequence"/>
</dbReference>
<dbReference type="EMBL" id="CAJNOK010000078">
    <property type="protein sequence ID" value="CAF0727567.1"/>
    <property type="molecule type" value="Genomic_DNA"/>
</dbReference>
<dbReference type="InterPro" id="IPR036188">
    <property type="entry name" value="FAD/NAD-bd_sf"/>
</dbReference>
<evidence type="ECO:0000256" key="2">
    <source>
        <dbReference type="ARBA" id="ARBA00023002"/>
    </source>
</evidence>
<dbReference type="Pfam" id="PF02137">
    <property type="entry name" value="A_deamin"/>
    <property type="match status" value="1"/>
</dbReference>
<evidence type="ECO:0000313" key="10">
    <source>
        <dbReference type="Proteomes" id="UP000682733"/>
    </source>
</evidence>
<evidence type="ECO:0000313" key="8">
    <source>
        <dbReference type="EMBL" id="CAF0727567.1"/>
    </source>
</evidence>
<dbReference type="Pfam" id="PF01593">
    <property type="entry name" value="Amino_oxidase"/>
    <property type="match status" value="2"/>
</dbReference>
<dbReference type="PROSITE" id="PS50934">
    <property type="entry name" value="SWIRM"/>
    <property type="match status" value="1"/>
</dbReference>
<feature type="domain" description="A to I editase" evidence="6">
    <location>
        <begin position="996"/>
        <end position="1218"/>
    </location>
</feature>
<evidence type="ECO:0000256" key="1">
    <source>
        <dbReference type="ARBA" id="ARBA00005995"/>
    </source>
</evidence>
<reference evidence="9" key="1">
    <citation type="submission" date="2021-02" db="EMBL/GenBank/DDBJ databases">
        <authorList>
            <person name="Nowell W R."/>
        </authorList>
    </citation>
    <scope>NUCLEOTIDE SEQUENCE</scope>
</reference>
<dbReference type="GO" id="GO:0003723">
    <property type="term" value="F:RNA binding"/>
    <property type="evidence" value="ECO:0007669"/>
    <property type="project" value="UniProtKB-UniRule"/>
</dbReference>
<evidence type="ECO:0000256" key="3">
    <source>
        <dbReference type="PROSITE-ProRule" id="PRU00266"/>
    </source>
</evidence>
<dbReference type="FunFam" id="1.10.10.10:FF:000064">
    <property type="entry name" value="Lysine-specific histone demethylase 1A"/>
    <property type="match status" value="1"/>
</dbReference>
<dbReference type="SUPFAM" id="SSF54768">
    <property type="entry name" value="dsRNA-binding domain-like"/>
    <property type="match status" value="1"/>
</dbReference>
<sequence>MADDGKSIPHEFRARRVDGIINGLEDAANQSRLSHDRMSAEEARLFAEISKGDIKRHKAYLAIRNNILRLWFDEPRYQLTFDKVVETLDKIDITLLSEERVLVGKVFFYLERYGYINFGVFRRQTASPEQKKGRVIIIGAGIAGIIAARQLQYFGFDTIILESRARVGGRIATFRKNGYVADLGAMVVTGLGGNPVSVLQTQTNLDLVPVKHKCPMYECSSVVVPKAKDEVVEREFNRLLEACSYLSHMLDSNELTKQPLSLGDVFELLIRVQEKAVREKYLDYLRSISKLKENLRSLLTEDYSRLEIQCEQLKEQIRIAEENPPPRVYLSIQDRRILDWHCANLEFANAAPLSCLSLKYWDQDDEYEFSGCHLTGVEVSVENVDDSKTFVKETYEGDAVLVTVPLGVLKENVIEFEPMLPEWKQSAIDRLGFGNLNKVVLCFEKVFWDPTHTLFAHVEASTSCRGELFLFWCFVKPPVLIALIAGEAANVVECATDDIIIGRTLVVLRNIFGTASVPTPKETIVTRWKSDPFARGSYSYVAVGASGDDYDILGRPVIRENETIPRLYFGGEHTNRNYPATVHGALLSGLREARRIADTFLGSIYEISTGMNNYTHSYGVQRVPNTPSAETSFCQAGSHTATGGQIKRIGRDIIEDLFCGKKNSVQCLNEYCSMIKKPITFTEAGCQYRYANYATIDGIQFPQGTGKSKKEAKISGARHVFAALLDLDEEAFDTKFAGMSDVKIDRHGHKIVENGPNLPEHLFTAEIVEELTRKLNELAVNSELFKSKGVAHALHRTVTGRPSSSVSASGCSEDNASIYSETSFNKARPPSVVSYTNGQGTPTSGISANQPIQNPITNLQDYCKANMIYVDIKTIRCFSDENSASNSTHAPFRSWVCLENDNTKIADVFAFTATDARRRAAQRALEALMRRQPHHIIQSKPMVTLTEYEEIANTVGDFVKHIKQSDQAQIFQSMGSRYYAAFVLKKTHRDVGKVVAFGIGSRCPDPENVTENGESLLDCHALALARRALIQYFYGELTNYANGSSIRTILEGSEKDPTKTQLKNHVSIHLLMSGAPCGDARDFLPSDTDGHMSPYDVVQMRAAGHAPVYDLPDHGHLKYKLSSGLETISADPLQRFAIMSCSDKILKWNVLGVQGALLSNLVEPIKISSVTFLSGFKQQHTSRALCCRLDKAADPVFVHHPMIGRIKFPQPQPETFYGPPLLLGLGCRIHRLVKINERELCPHQAARN</sequence>
<dbReference type="FunFam" id="3.50.50.60:FF:000582">
    <property type="entry name" value="Probable lysine-specific histone demethylase 1"/>
    <property type="match status" value="1"/>
</dbReference>
<evidence type="ECO:0000256" key="4">
    <source>
        <dbReference type="SAM" id="Coils"/>
    </source>
</evidence>
<dbReference type="Gene3D" id="3.30.160.20">
    <property type="match status" value="1"/>
</dbReference>
<dbReference type="Gene3D" id="3.90.660.10">
    <property type="match status" value="1"/>
</dbReference>
<evidence type="ECO:0000259" key="5">
    <source>
        <dbReference type="PROSITE" id="PS50137"/>
    </source>
</evidence>
<keyword evidence="4" id="KW-0175">Coiled coil</keyword>
<comment type="similarity">
    <text evidence="1">Belongs to the flavin monoamine oxidase family.</text>
</comment>
<comment type="caution">
    <text evidence="9">The sequence shown here is derived from an EMBL/GenBank/DDBJ whole genome shotgun (WGS) entry which is preliminary data.</text>
</comment>
<keyword evidence="2" id="KW-0560">Oxidoreductase</keyword>